<dbReference type="Pfam" id="PF06242">
    <property type="entry name" value="TrcR"/>
    <property type="match status" value="1"/>
</dbReference>
<evidence type="ECO:0000313" key="2">
    <source>
        <dbReference type="EMBL" id="SUZ95293.1"/>
    </source>
</evidence>
<feature type="compositionally biased region" description="Basic and acidic residues" evidence="1">
    <location>
        <begin position="212"/>
        <end position="223"/>
    </location>
</feature>
<name>A0A381S2D4_9ZZZZ</name>
<evidence type="ECO:0000256" key="1">
    <source>
        <dbReference type="SAM" id="MobiDB-lite"/>
    </source>
</evidence>
<feature type="region of interest" description="Disordered" evidence="1">
    <location>
        <begin position="174"/>
        <end position="223"/>
    </location>
</feature>
<proteinExistence type="predicted"/>
<evidence type="ECO:0008006" key="3">
    <source>
        <dbReference type="Google" id="ProtNLM"/>
    </source>
</evidence>
<accession>A0A381S2D4</accession>
<reference evidence="2" key="1">
    <citation type="submission" date="2018-05" db="EMBL/GenBank/DDBJ databases">
        <authorList>
            <person name="Lanie J.A."/>
            <person name="Ng W.-L."/>
            <person name="Kazmierczak K.M."/>
            <person name="Andrzejewski T.M."/>
            <person name="Davidsen T.M."/>
            <person name="Wayne K.J."/>
            <person name="Tettelin H."/>
            <person name="Glass J.I."/>
            <person name="Rusch D."/>
            <person name="Podicherti R."/>
            <person name="Tsui H.-C.T."/>
            <person name="Winkler M.E."/>
        </authorList>
    </citation>
    <scope>NUCLEOTIDE SEQUENCE</scope>
</reference>
<dbReference type="AlphaFoldDB" id="A0A381S2D4"/>
<organism evidence="2">
    <name type="scientific">marine metagenome</name>
    <dbReference type="NCBI Taxonomy" id="408172"/>
    <lineage>
        <taxon>unclassified sequences</taxon>
        <taxon>metagenomes</taxon>
        <taxon>ecological metagenomes</taxon>
    </lineage>
</organism>
<feature type="compositionally biased region" description="Acidic residues" evidence="1">
    <location>
        <begin position="195"/>
        <end position="209"/>
    </location>
</feature>
<feature type="compositionally biased region" description="Basic and acidic residues" evidence="1">
    <location>
        <begin position="174"/>
        <end position="188"/>
    </location>
</feature>
<sequence length="238" mass="26984">MSQPLMPKATAVWLIENTVLTFEQIAVFCDLHLLEVQGIADGDVASGIKGADPIAAGQLTRAEIEECQKNSESKLHGVEKREDLPKVKRRIGPRYTPLSKRQERPDAIFWLVRNHPELQDAQISRLVGTTKNTIQSIRDRTHWNSSFLNPVDPVSLGICSQIDLDKEVIKASKRNENQRKKEAKKESSATKIDSPEEENVIETLEEESNEQVSHENKIEEKNYDADSVFSKLKELKEE</sequence>
<protein>
    <recommendedName>
        <fullName evidence="3">Cytoplasmic protein</fullName>
    </recommendedName>
</protein>
<dbReference type="InterPro" id="IPR010421">
    <property type="entry name" value="TrcR"/>
</dbReference>
<dbReference type="EMBL" id="UINC01002312">
    <property type="protein sequence ID" value="SUZ95293.1"/>
    <property type="molecule type" value="Genomic_DNA"/>
</dbReference>
<gene>
    <name evidence="2" type="ORF">METZ01_LOCUS48147</name>
</gene>